<comment type="similarity">
    <text evidence="4">Belongs to the MoaD family.</text>
</comment>
<accession>A0A3M7TZ60</accession>
<comment type="caution">
    <text evidence="13">The sequence shown here is derived from an EMBL/GenBank/DDBJ whole genome shotgun (WGS) entry which is preliminary data.</text>
</comment>
<dbReference type="InterPro" id="IPR003749">
    <property type="entry name" value="ThiS/MoaD-like"/>
</dbReference>
<gene>
    <name evidence="13" type="primary">moaD</name>
    <name evidence="13" type="ORF">EBO34_09025</name>
</gene>
<dbReference type="GO" id="GO:0000166">
    <property type="term" value="F:nucleotide binding"/>
    <property type="evidence" value="ECO:0007669"/>
    <property type="project" value="UniProtKB-KW"/>
</dbReference>
<evidence type="ECO:0000256" key="8">
    <source>
        <dbReference type="ARBA" id="ARBA00075076"/>
    </source>
</evidence>
<dbReference type="PANTHER" id="PTHR33359">
    <property type="entry name" value="MOLYBDOPTERIN SYNTHASE SULFUR CARRIER SUBUNIT"/>
    <property type="match status" value="1"/>
</dbReference>
<sequence length="78" mass="8518">MIKVLLFAELEDAAGKRKIELDMADVTVADVRERLVAEYPGLRRIDRAMPAVNEEYAEADEKVNAGDTVAFIPPVSGG</sequence>
<evidence type="ECO:0000256" key="5">
    <source>
        <dbReference type="ARBA" id="ARBA00024247"/>
    </source>
</evidence>
<proteinExistence type="inferred from homology"/>
<organism evidence="13 14">
    <name type="scientific">Alteribacter keqinensis</name>
    <dbReference type="NCBI Taxonomy" id="2483800"/>
    <lineage>
        <taxon>Bacteria</taxon>
        <taxon>Bacillati</taxon>
        <taxon>Bacillota</taxon>
        <taxon>Bacilli</taxon>
        <taxon>Bacillales</taxon>
        <taxon>Bacillaceae</taxon>
        <taxon>Alteribacter</taxon>
    </lineage>
</organism>
<keyword evidence="2" id="KW-0547">Nucleotide-binding</keyword>
<dbReference type="InterPro" id="IPR012675">
    <property type="entry name" value="Beta-grasp_dom_sf"/>
</dbReference>
<evidence type="ECO:0000313" key="13">
    <source>
        <dbReference type="EMBL" id="RNA70054.1"/>
    </source>
</evidence>
<evidence type="ECO:0000256" key="3">
    <source>
        <dbReference type="ARBA" id="ARBA00023150"/>
    </source>
</evidence>
<dbReference type="CDD" id="cd00754">
    <property type="entry name" value="Ubl_MoaD"/>
    <property type="match status" value="1"/>
</dbReference>
<dbReference type="Proteomes" id="UP000278746">
    <property type="component" value="Unassembled WGS sequence"/>
</dbReference>
<evidence type="ECO:0000256" key="6">
    <source>
        <dbReference type="ARBA" id="ARBA00054425"/>
    </source>
</evidence>
<dbReference type="NCBIfam" id="TIGR01682">
    <property type="entry name" value="moaD"/>
    <property type="match status" value="1"/>
</dbReference>
<dbReference type="RefSeq" id="WP_122897565.1">
    <property type="nucleotide sequence ID" value="NZ_RHIB01000001.1"/>
</dbReference>
<dbReference type="PANTHER" id="PTHR33359:SF1">
    <property type="entry name" value="MOLYBDOPTERIN SYNTHASE SULFUR CARRIER SUBUNIT"/>
    <property type="match status" value="1"/>
</dbReference>
<reference evidence="13 14" key="1">
    <citation type="submission" date="2018-10" db="EMBL/GenBank/DDBJ databases">
        <title>Bacillus Keqinensis sp. nov., a moderately halophilic bacterium isolated from a saline-alkaline lake.</title>
        <authorList>
            <person name="Wang H."/>
        </authorList>
    </citation>
    <scope>NUCLEOTIDE SEQUENCE [LARGE SCALE GENOMIC DNA]</scope>
    <source>
        <strain evidence="13 14">KQ-3</strain>
    </source>
</reference>
<dbReference type="EMBL" id="RHIB01000001">
    <property type="protein sequence ID" value="RNA70054.1"/>
    <property type="molecule type" value="Genomic_DNA"/>
</dbReference>
<dbReference type="InterPro" id="IPR016155">
    <property type="entry name" value="Mopterin_synth/thiamin_S_b"/>
</dbReference>
<evidence type="ECO:0000256" key="10">
    <source>
        <dbReference type="ARBA" id="ARBA00077809"/>
    </source>
</evidence>
<dbReference type="FunFam" id="3.10.20.30:FF:000010">
    <property type="entry name" value="Molybdopterin synthase sulfur carrier subunit"/>
    <property type="match status" value="1"/>
</dbReference>
<dbReference type="OrthoDB" id="9801945at2"/>
<evidence type="ECO:0000313" key="14">
    <source>
        <dbReference type="Proteomes" id="UP000278746"/>
    </source>
</evidence>
<dbReference type="Gene3D" id="3.10.20.30">
    <property type="match status" value="1"/>
</dbReference>
<evidence type="ECO:0000256" key="2">
    <source>
        <dbReference type="ARBA" id="ARBA00022741"/>
    </source>
</evidence>
<evidence type="ECO:0000256" key="1">
    <source>
        <dbReference type="ARBA" id="ARBA00005046"/>
    </source>
</evidence>
<dbReference type="Pfam" id="PF02597">
    <property type="entry name" value="ThiS"/>
    <property type="match status" value="1"/>
</dbReference>
<name>A0A3M7TZ60_9BACI</name>
<keyword evidence="3" id="KW-0501">Molybdenum cofactor biosynthesis</keyword>
<keyword evidence="14" id="KW-1185">Reference proteome</keyword>
<comment type="function">
    <text evidence="6">Involved in sulfur transfer in the conversion of molybdopterin precursor Z to molybdopterin.</text>
</comment>
<dbReference type="GO" id="GO:1990133">
    <property type="term" value="C:molybdopterin adenylyltransferase complex"/>
    <property type="evidence" value="ECO:0007669"/>
    <property type="project" value="TreeGrafter"/>
</dbReference>
<comment type="pathway">
    <text evidence="1">Cofactor biosynthesis; molybdopterin biosynthesis.</text>
</comment>
<dbReference type="GO" id="GO:0006777">
    <property type="term" value="P:Mo-molybdopterin cofactor biosynthetic process"/>
    <property type="evidence" value="ECO:0007669"/>
    <property type="project" value="UniProtKB-KW"/>
</dbReference>
<protein>
    <recommendedName>
        <fullName evidence="5">Molybdopterin synthase sulfur carrier subunit</fullName>
    </recommendedName>
    <alternativeName>
        <fullName evidence="11">MPT synthase subunit 1</fullName>
    </alternativeName>
    <alternativeName>
        <fullName evidence="8">Molybdenum cofactor biosynthesis protein D</fullName>
    </alternativeName>
    <alternativeName>
        <fullName evidence="10">Molybdopterin-converting factor small subunit</fullName>
    </alternativeName>
    <alternativeName>
        <fullName evidence="9">Molybdopterin-converting factor subunit 1</fullName>
    </alternativeName>
    <alternativeName>
        <fullName evidence="12">Sulfur carrier protein MoaD</fullName>
    </alternativeName>
</protein>
<evidence type="ECO:0000256" key="7">
    <source>
        <dbReference type="ARBA" id="ARBA00063099"/>
    </source>
</evidence>
<dbReference type="SUPFAM" id="SSF54285">
    <property type="entry name" value="MoaD/ThiS"/>
    <property type="match status" value="1"/>
</dbReference>
<evidence type="ECO:0000256" key="4">
    <source>
        <dbReference type="ARBA" id="ARBA00024200"/>
    </source>
</evidence>
<evidence type="ECO:0000256" key="9">
    <source>
        <dbReference type="ARBA" id="ARBA00076711"/>
    </source>
</evidence>
<comment type="subunit">
    <text evidence="7">Heterotetramer of 2 MoaD subunits and 2 MoaE subunits. Forms a stable heterotetrameric complex of 2 MoaD and 2 MoeB during adenylation of MoaD by MoeB. During catalysis MoaD shuttles between the two heterotetrameric complexes.</text>
</comment>
<dbReference type="InterPro" id="IPR044672">
    <property type="entry name" value="MOCS2A"/>
</dbReference>
<evidence type="ECO:0000256" key="12">
    <source>
        <dbReference type="ARBA" id="ARBA00078992"/>
    </source>
</evidence>
<dbReference type="AlphaFoldDB" id="A0A3M7TZ60"/>
<evidence type="ECO:0000256" key="11">
    <source>
        <dbReference type="ARBA" id="ARBA00078020"/>
    </source>
</evidence>
<dbReference type="UniPathway" id="UPA00344"/>